<evidence type="ECO:0000313" key="10">
    <source>
        <dbReference type="Proteomes" id="UP000007394"/>
    </source>
</evidence>
<feature type="transmembrane region" description="Helical" evidence="5">
    <location>
        <begin position="332"/>
        <end position="354"/>
    </location>
</feature>
<evidence type="ECO:0000256" key="4">
    <source>
        <dbReference type="ARBA" id="ARBA00023136"/>
    </source>
</evidence>
<keyword evidence="9" id="KW-0645">Protease</keyword>
<evidence type="ECO:0000259" key="7">
    <source>
        <dbReference type="Pfam" id="PF24961"/>
    </source>
</evidence>
<dbReference type="GO" id="GO:0005886">
    <property type="term" value="C:plasma membrane"/>
    <property type="evidence" value="ECO:0007669"/>
    <property type="project" value="TreeGrafter"/>
</dbReference>
<dbReference type="Pfam" id="PF01957">
    <property type="entry name" value="NfeD"/>
    <property type="match status" value="1"/>
</dbReference>
<dbReference type="InterPro" id="IPR012340">
    <property type="entry name" value="NA-bd_OB-fold"/>
</dbReference>
<dbReference type="OrthoDB" id="9806253at2"/>
<keyword evidence="9" id="KW-0378">Hydrolase</keyword>
<dbReference type="HOGENOM" id="CLU_024619_2_0_10"/>
<dbReference type="InterPro" id="IPR052165">
    <property type="entry name" value="Membrane_assoc_protease"/>
</dbReference>
<dbReference type="CDD" id="cd07021">
    <property type="entry name" value="Clp_protease_NfeD_like"/>
    <property type="match status" value="1"/>
</dbReference>
<gene>
    <name evidence="9" type="primary">nfeD</name>
    <name evidence="9" type="ordered locus">IALB_2104</name>
</gene>
<protein>
    <submittedName>
        <fullName evidence="9">Membrane-bound ClpP class serine protease</fullName>
    </submittedName>
</protein>
<dbReference type="EMBL" id="CP003418">
    <property type="protein sequence ID" value="AFH49809.1"/>
    <property type="molecule type" value="Genomic_DNA"/>
</dbReference>
<feature type="domain" description="NfeD1b N-terminal" evidence="8">
    <location>
        <begin position="25"/>
        <end position="210"/>
    </location>
</feature>
<keyword evidence="3 5" id="KW-1133">Transmembrane helix</keyword>
<comment type="subcellular location">
    <subcellularLocation>
        <location evidence="1">Membrane</location>
        <topology evidence="1">Multi-pass membrane protein</topology>
    </subcellularLocation>
</comment>
<evidence type="ECO:0000256" key="5">
    <source>
        <dbReference type="SAM" id="Phobius"/>
    </source>
</evidence>
<dbReference type="Gene3D" id="2.40.50.140">
    <property type="entry name" value="Nucleic acid-binding proteins"/>
    <property type="match status" value="1"/>
</dbReference>
<feature type="transmembrane region" description="Helical" evidence="5">
    <location>
        <begin position="275"/>
        <end position="294"/>
    </location>
</feature>
<dbReference type="AlphaFoldDB" id="I0ALF2"/>
<dbReference type="GO" id="GO:0006508">
    <property type="term" value="P:proteolysis"/>
    <property type="evidence" value="ECO:0007669"/>
    <property type="project" value="UniProtKB-KW"/>
</dbReference>
<reference evidence="9 10" key="1">
    <citation type="journal article" date="2012" name="Front. Microbiol.">
        <title>Complete genome of Ignavibacterium album, a metabolically versatile, flagellated, facultative anaerobe from the phylum Chlorobi.</title>
        <authorList>
            <person name="Liu Z."/>
            <person name="Frigaard N.-U."/>
            <person name="Vogl K."/>
            <person name="Iino T."/>
            <person name="Ohkuma M."/>
            <person name="Overmann J."/>
            <person name="Bryant D.A."/>
        </authorList>
    </citation>
    <scope>NUCLEOTIDE SEQUENCE [LARGE SCALE GENOMIC DNA]</scope>
    <source>
        <strain evidence="10">DSM 19864 / JCM 16511 / NBRC 101810 / Mat9-16</strain>
    </source>
</reference>
<evidence type="ECO:0000259" key="8">
    <source>
        <dbReference type="Pfam" id="PF25145"/>
    </source>
</evidence>
<evidence type="ECO:0000313" key="9">
    <source>
        <dbReference type="EMBL" id="AFH49809.1"/>
    </source>
</evidence>
<evidence type="ECO:0000256" key="1">
    <source>
        <dbReference type="ARBA" id="ARBA00004141"/>
    </source>
</evidence>
<dbReference type="Gene3D" id="3.90.226.10">
    <property type="entry name" value="2-enoyl-CoA Hydratase, Chain A, domain 1"/>
    <property type="match status" value="1"/>
</dbReference>
<dbReference type="GO" id="GO:0008233">
    <property type="term" value="F:peptidase activity"/>
    <property type="evidence" value="ECO:0007669"/>
    <property type="project" value="UniProtKB-KW"/>
</dbReference>
<keyword evidence="4 5" id="KW-0472">Membrane</keyword>
<name>I0ALF2_IGNAJ</name>
<feature type="domain" description="NfeD-like C-terminal" evidence="6">
    <location>
        <begin position="383"/>
        <end position="436"/>
    </location>
</feature>
<dbReference type="RefSeq" id="WP_014560958.1">
    <property type="nucleotide sequence ID" value="NC_017464.1"/>
</dbReference>
<proteinExistence type="predicted"/>
<evidence type="ECO:0000259" key="6">
    <source>
        <dbReference type="Pfam" id="PF01957"/>
    </source>
</evidence>
<dbReference type="SUPFAM" id="SSF141322">
    <property type="entry name" value="NfeD domain-like"/>
    <property type="match status" value="1"/>
</dbReference>
<dbReference type="STRING" id="945713.IALB_2104"/>
<dbReference type="PANTHER" id="PTHR33507">
    <property type="entry name" value="INNER MEMBRANE PROTEIN YBBJ"/>
    <property type="match status" value="1"/>
</dbReference>
<feature type="transmembrane region" description="Helical" evidence="5">
    <location>
        <begin position="222"/>
        <end position="242"/>
    </location>
</feature>
<feature type="domain" description="NfeD integral membrane" evidence="7">
    <location>
        <begin position="228"/>
        <end position="352"/>
    </location>
</feature>
<dbReference type="KEGG" id="ial:IALB_2104"/>
<dbReference type="Pfam" id="PF25145">
    <property type="entry name" value="NfeD1b_N"/>
    <property type="match status" value="1"/>
</dbReference>
<evidence type="ECO:0000256" key="3">
    <source>
        <dbReference type="ARBA" id="ARBA00022989"/>
    </source>
</evidence>
<dbReference type="Proteomes" id="UP000007394">
    <property type="component" value="Chromosome"/>
</dbReference>
<dbReference type="InterPro" id="IPR029045">
    <property type="entry name" value="ClpP/crotonase-like_dom_sf"/>
</dbReference>
<dbReference type="InterPro" id="IPR056738">
    <property type="entry name" value="NfeD1b_N"/>
</dbReference>
<dbReference type="SUPFAM" id="SSF52096">
    <property type="entry name" value="ClpP/crotonase"/>
    <property type="match status" value="1"/>
</dbReference>
<dbReference type="InterPro" id="IPR056739">
    <property type="entry name" value="NfeD_membrane"/>
</dbReference>
<dbReference type="InterPro" id="IPR002810">
    <property type="entry name" value="NfeD-like_C"/>
</dbReference>
<sequence length="439" mass="47342">MKAKKILSLIFIITFIEVFAQQKTVYLGFIEGDIDLGLAPYVTRVINEAEKNNADAIVFKINTFGGRVDAATQIKDAILSSKVKTVAFVNNRAISAGALITLSCNVIVMAPGSNMGAATVVDQTGQKVGEKYQSYMRSEMRSTAEKNGRPTDIAQAMVDERIVIPGLCDSTQLVTLTSEEAVKYKMADTILTRLDDVLSYIGMKDAKIVDVRSNWAEDIVRFLNNPIIASILIMMGFFGLLAEIKTPGWGLPGTAGLIALAIFFGSSYILQLASIVEILMFVAGVVLLLVEIFVIPGFGVAGISGIVLIFASIFLSLIGSEPFITFETISTAILQLTFALIAAIVLVFILAKFLPKTSAFSRLVLSEAEKTDAGFVSFPSDTSLIGKTGKALTVLRPAGIAEIEGKKYDVMADNEYIEPGKPIKVIRVEGIKVVVQEVK</sequence>
<accession>I0ALF2</accession>
<keyword evidence="2 5" id="KW-0812">Transmembrane</keyword>
<dbReference type="PANTHER" id="PTHR33507:SF3">
    <property type="entry name" value="INNER MEMBRANE PROTEIN YBBJ"/>
    <property type="match status" value="1"/>
</dbReference>
<dbReference type="eggNOG" id="COG1030">
    <property type="taxonomic scope" value="Bacteria"/>
</dbReference>
<organism evidence="9 10">
    <name type="scientific">Ignavibacterium album (strain DSM 19864 / JCM 16511 / NBRC 101810 / Mat9-16)</name>
    <dbReference type="NCBI Taxonomy" id="945713"/>
    <lineage>
        <taxon>Bacteria</taxon>
        <taxon>Pseudomonadati</taxon>
        <taxon>Ignavibacteriota</taxon>
        <taxon>Ignavibacteria</taxon>
        <taxon>Ignavibacteriales</taxon>
        <taxon>Ignavibacteriaceae</taxon>
        <taxon>Ignavibacterium</taxon>
    </lineage>
</organism>
<dbReference type="PATRIC" id="fig|945713.3.peg.2110"/>
<feature type="transmembrane region" description="Helical" evidence="5">
    <location>
        <begin position="301"/>
        <end position="320"/>
    </location>
</feature>
<evidence type="ECO:0000256" key="2">
    <source>
        <dbReference type="ARBA" id="ARBA00022692"/>
    </source>
</evidence>
<keyword evidence="10" id="KW-1185">Reference proteome</keyword>
<dbReference type="Pfam" id="PF24961">
    <property type="entry name" value="NfeD_membrane"/>
    <property type="match status" value="1"/>
</dbReference>